<name>A0A0R3S2Q1_9BILA</name>
<protein>
    <submittedName>
        <fullName evidence="2">Uncharacterized protein</fullName>
    </submittedName>
</protein>
<proteinExistence type="predicted"/>
<evidence type="ECO:0000313" key="2">
    <source>
        <dbReference type="WBParaSite" id="EEL_0000900301-mRNA-1"/>
    </source>
</evidence>
<dbReference type="WBParaSite" id="EEL_0000900301-mRNA-1">
    <property type="protein sequence ID" value="EEL_0000900301-mRNA-1"/>
    <property type="gene ID" value="EEL_0000900301"/>
</dbReference>
<keyword evidence="1" id="KW-1185">Reference proteome</keyword>
<sequence length="32" mass="3717">MANIDRSSKNINMLKICLTYNLPVSKDLFNLF</sequence>
<dbReference type="AlphaFoldDB" id="A0A0R3S2Q1"/>
<dbReference type="Proteomes" id="UP000050640">
    <property type="component" value="Unplaced"/>
</dbReference>
<evidence type="ECO:0000313" key="1">
    <source>
        <dbReference type="Proteomes" id="UP000050640"/>
    </source>
</evidence>
<accession>A0A0R3S2Q1</accession>
<reference evidence="2" key="1">
    <citation type="submission" date="2017-02" db="UniProtKB">
        <authorList>
            <consortium name="WormBaseParasite"/>
        </authorList>
    </citation>
    <scope>IDENTIFICATION</scope>
</reference>
<organism evidence="1 2">
    <name type="scientific">Elaeophora elaphi</name>
    <dbReference type="NCBI Taxonomy" id="1147741"/>
    <lineage>
        <taxon>Eukaryota</taxon>
        <taxon>Metazoa</taxon>
        <taxon>Ecdysozoa</taxon>
        <taxon>Nematoda</taxon>
        <taxon>Chromadorea</taxon>
        <taxon>Rhabditida</taxon>
        <taxon>Spirurina</taxon>
        <taxon>Spiruromorpha</taxon>
        <taxon>Filarioidea</taxon>
        <taxon>Onchocercidae</taxon>
        <taxon>Elaeophora</taxon>
    </lineage>
</organism>